<sequence>MSPVIVFGPTGSVGSVVAATAGGLGAKVDAGFQRLQADLADAASVKAAVRTTGATRAFVYLNWDSSDHMRATFTALKACGIEFVVFLSSFTIQGDRHRIPASAGIPFHHAQAELSLEEVFGVGNYAALRAGAFATNSFRYKYALQAGRVSVSGMTLDWITAEDIGRVGASVLVHGPKNGQQIIYLYGPKRIHERDAVEIIANTIGRPVQIKDGAGMSRLATFRGNAREPPRYREGVDNISLYTGNPAMDFETWARLHQEEFQH</sequence>
<keyword evidence="2" id="KW-1185">Reference proteome</keyword>
<reference evidence="1" key="1">
    <citation type="submission" date="2022-08" db="EMBL/GenBank/DDBJ databases">
        <title>Genome Sequence of Lecanicillium fungicola.</title>
        <authorList>
            <person name="Buettner E."/>
        </authorList>
    </citation>
    <scope>NUCLEOTIDE SEQUENCE</scope>
    <source>
        <strain evidence="1">Babe33</strain>
    </source>
</reference>
<evidence type="ECO:0000313" key="2">
    <source>
        <dbReference type="Proteomes" id="UP001143910"/>
    </source>
</evidence>
<dbReference type="EMBL" id="JANJQO010000228">
    <property type="protein sequence ID" value="KAJ2980068.1"/>
    <property type="molecule type" value="Genomic_DNA"/>
</dbReference>
<organism evidence="1 2">
    <name type="scientific">Zarea fungicola</name>
    <dbReference type="NCBI Taxonomy" id="93591"/>
    <lineage>
        <taxon>Eukaryota</taxon>
        <taxon>Fungi</taxon>
        <taxon>Dikarya</taxon>
        <taxon>Ascomycota</taxon>
        <taxon>Pezizomycotina</taxon>
        <taxon>Sordariomycetes</taxon>
        <taxon>Hypocreomycetidae</taxon>
        <taxon>Hypocreales</taxon>
        <taxon>Cordycipitaceae</taxon>
        <taxon>Zarea</taxon>
    </lineage>
</organism>
<evidence type="ECO:0000313" key="1">
    <source>
        <dbReference type="EMBL" id="KAJ2980068.1"/>
    </source>
</evidence>
<name>A0ACC1NLW8_9HYPO</name>
<gene>
    <name evidence="1" type="ORF">NQ176_g2862</name>
</gene>
<proteinExistence type="predicted"/>
<dbReference type="Proteomes" id="UP001143910">
    <property type="component" value="Unassembled WGS sequence"/>
</dbReference>
<protein>
    <submittedName>
        <fullName evidence="1">Uncharacterized protein</fullName>
    </submittedName>
</protein>
<accession>A0ACC1NLW8</accession>
<comment type="caution">
    <text evidence="1">The sequence shown here is derived from an EMBL/GenBank/DDBJ whole genome shotgun (WGS) entry which is preliminary data.</text>
</comment>